<proteinExistence type="predicted"/>
<protein>
    <recommendedName>
        <fullName evidence="3">EF-hand domain-containing protein</fullName>
    </recommendedName>
</protein>
<dbReference type="SUPFAM" id="SSF47473">
    <property type="entry name" value="EF-hand"/>
    <property type="match status" value="1"/>
</dbReference>
<dbReference type="EMBL" id="QFPJ01000011">
    <property type="protein sequence ID" value="PZQ22902.1"/>
    <property type="molecule type" value="Genomic_DNA"/>
</dbReference>
<name>A0A2W5L0T3_SPHMC</name>
<feature type="chain" id="PRO_5016083075" description="EF-hand domain-containing protein" evidence="2">
    <location>
        <begin position="24"/>
        <end position="112"/>
    </location>
</feature>
<dbReference type="AlphaFoldDB" id="A0A2W5L0T3"/>
<dbReference type="InterPro" id="IPR018247">
    <property type="entry name" value="EF_Hand_1_Ca_BS"/>
</dbReference>
<dbReference type="PROSITE" id="PS00018">
    <property type="entry name" value="EF_HAND_1"/>
    <property type="match status" value="2"/>
</dbReference>
<evidence type="ECO:0000313" key="4">
    <source>
        <dbReference type="EMBL" id="PZQ22902.1"/>
    </source>
</evidence>
<dbReference type="Proteomes" id="UP000248597">
    <property type="component" value="Unassembled WGS sequence"/>
</dbReference>
<dbReference type="SMART" id="SM00054">
    <property type="entry name" value="EFh"/>
    <property type="match status" value="2"/>
</dbReference>
<dbReference type="CDD" id="cd00051">
    <property type="entry name" value="EFh"/>
    <property type="match status" value="1"/>
</dbReference>
<evidence type="ECO:0000256" key="1">
    <source>
        <dbReference type="SAM" id="MobiDB-lite"/>
    </source>
</evidence>
<dbReference type="InterPro" id="IPR002048">
    <property type="entry name" value="EF_hand_dom"/>
</dbReference>
<accession>A0A2W5L0T3</accession>
<evidence type="ECO:0000256" key="2">
    <source>
        <dbReference type="SAM" id="SignalP"/>
    </source>
</evidence>
<dbReference type="Gene3D" id="1.10.238.10">
    <property type="entry name" value="EF-hand"/>
    <property type="match status" value="1"/>
</dbReference>
<feature type="domain" description="EF-hand" evidence="3">
    <location>
        <begin position="24"/>
        <end position="59"/>
    </location>
</feature>
<evidence type="ECO:0000313" key="5">
    <source>
        <dbReference type="Proteomes" id="UP000248597"/>
    </source>
</evidence>
<sequence length="112" mass="12026">MTMKRLTMMAAAFGVAASGAALAQPPQDGGRMFAMMDTNGDGKLDKGELTKMAEMRAQRQGDPSLASPDKVDAFFNHLDADRDGFVTKDELESMRKARAARPPADEGTDDSN</sequence>
<feature type="signal peptide" evidence="2">
    <location>
        <begin position="1"/>
        <end position="23"/>
    </location>
</feature>
<comment type="caution">
    <text evidence="4">The sequence shown here is derived from an EMBL/GenBank/DDBJ whole genome shotgun (WGS) entry which is preliminary data.</text>
</comment>
<feature type="domain" description="EF-hand" evidence="3">
    <location>
        <begin position="66"/>
        <end position="101"/>
    </location>
</feature>
<dbReference type="PROSITE" id="PS50222">
    <property type="entry name" value="EF_HAND_2"/>
    <property type="match status" value="2"/>
</dbReference>
<dbReference type="InterPro" id="IPR011992">
    <property type="entry name" value="EF-hand-dom_pair"/>
</dbReference>
<dbReference type="GO" id="GO:0005509">
    <property type="term" value="F:calcium ion binding"/>
    <property type="evidence" value="ECO:0007669"/>
    <property type="project" value="InterPro"/>
</dbReference>
<keyword evidence="2" id="KW-0732">Signal</keyword>
<evidence type="ECO:0000259" key="3">
    <source>
        <dbReference type="PROSITE" id="PS50222"/>
    </source>
</evidence>
<organism evidence="4 5">
    <name type="scientific">Sphingopyxis macrogoltabida</name>
    <name type="common">Sphingomonas macrogoltabidus</name>
    <dbReference type="NCBI Taxonomy" id="33050"/>
    <lineage>
        <taxon>Bacteria</taxon>
        <taxon>Pseudomonadati</taxon>
        <taxon>Pseudomonadota</taxon>
        <taxon>Alphaproteobacteria</taxon>
        <taxon>Sphingomonadales</taxon>
        <taxon>Sphingomonadaceae</taxon>
        <taxon>Sphingopyxis</taxon>
    </lineage>
</organism>
<reference evidence="4 5" key="1">
    <citation type="submission" date="2017-08" db="EMBL/GenBank/DDBJ databases">
        <title>Infants hospitalized years apart are colonized by the same room-sourced microbial strains.</title>
        <authorList>
            <person name="Brooks B."/>
            <person name="Olm M.R."/>
            <person name="Firek B.A."/>
            <person name="Baker R."/>
            <person name="Thomas B.C."/>
            <person name="Morowitz M.J."/>
            <person name="Banfield J.F."/>
        </authorList>
    </citation>
    <scope>NUCLEOTIDE SEQUENCE [LARGE SCALE GENOMIC DNA]</scope>
    <source>
        <strain evidence="4">S2_005_003_R2_47</strain>
    </source>
</reference>
<feature type="region of interest" description="Disordered" evidence="1">
    <location>
        <begin position="90"/>
        <end position="112"/>
    </location>
</feature>
<gene>
    <name evidence="4" type="ORF">DI569_06585</name>
</gene>
<dbReference type="Pfam" id="PF13499">
    <property type="entry name" value="EF-hand_7"/>
    <property type="match status" value="1"/>
</dbReference>